<organism evidence="2 3">
    <name type="scientific">Olsenella absiana</name>
    <dbReference type="NCBI Taxonomy" id="3115222"/>
    <lineage>
        <taxon>Bacteria</taxon>
        <taxon>Bacillati</taxon>
        <taxon>Actinomycetota</taxon>
        <taxon>Coriobacteriia</taxon>
        <taxon>Coriobacteriales</taxon>
        <taxon>Atopobiaceae</taxon>
        <taxon>Olsenella</taxon>
    </lineage>
</organism>
<dbReference type="InterPro" id="IPR027417">
    <property type="entry name" value="P-loop_NTPase"/>
</dbReference>
<feature type="domain" description="AAA+ ATPase" evidence="1">
    <location>
        <begin position="204"/>
        <end position="345"/>
    </location>
</feature>
<keyword evidence="3" id="KW-1185">Reference proteome</keyword>
<dbReference type="GO" id="GO:0005524">
    <property type="term" value="F:ATP binding"/>
    <property type="evidence" value="ECO:0007669"/>
    <property type="project" value="UniProtKB-KW"/>
</dbReference>
<dbReference type="SMART" id="SM00382">
    <property type="entry name" value="AAA"/>
    <property type="match status" value="1"/>
</dbReference>
<accession>A0ABU7R9E3</accession>
<evidence type="ECO:0000313" key="2">
    <source>
        <dbReference type="EMBL" id="MEE6147218.1"/>
    </source>
</evidence>
<sequence length="402" mass="44342">MSEFSKGEAMRELAMRLDALVVFRDLLHDPVISSLGDLVRDPGVSTYATFVAALVERGGSAGLSGYVREAVCDDENPYTRLRAAGEEVPASMRRAVEEELETFQQVADLTVDDLRSGLPGERFLPAFEEGERVELAHTYHARVEDMGRYGFGIYARYRMFLLDDDGAIEPVKYPDPVRLSELVDYEREKRVILDNTRALLAGRPAANILLTGDAGTGKSSTVKAVVNELAGEGLRILQVRKDQLHQIPELLDALTANPLKFILFIDDLSFSANDDNYAALKAILEGSVSAKSGNVVVYATSNRRHLVKESFSDREGDEVHRNDTMQEIISLSERFGIHVSFYRPDKRTYLDIVRSLAAQRGLAADPEALDAAAEKFALRRGGRSARGARQFVDAVESGSVAL</sequence>
<dbReference type="EMBL" id="JAZGJQ010000003">
    <property type="protein sequence ID" value="MEE6147218.1"/>
    <property type="molecule type" value="Genomic_DNA"/>
</dbReference>
<keyword evidence="2" id="KW-0067">ATP-binding</keyword>
<dbReference type="PANTHER" id="PTHR42935:SF1">
    <property type="entry name" value="SLR0930 PROTEIN"/>
    <property type="match status" value="1"/>
</dbReference>
<dbReference type="InterPro" id="IPR008533">
    <property type="entry name" value="DUF815"/>
</dbReference>
<dbReference type="Proteomes" id="UP001332931">
    <property type="component" value="Unassembled WGS sequence"/>
</dbReference>
<protein>
    <submittedName>
        <fullName evidence="2">ATP-binding protein</fullName>
    </submittedName>
</protein>
<gene>
    <name evidence="2" type="ORF">VXJ25_04315</name>
</gene>
<dbReference type="SUPFAM" id="SSF52540">
    <property type="entry name" value="P-loop containing nucleoside triphosphate hydrolases"/>
    <property type="match status" value="1"/>
</dbReference>
<dbReference type="Pfam" id="PF05673">
    <property type="entry name" value="DUF815"/>
    <property type="match status" value="1"/>
</dbReference>
<proteinExistence type="predicted"/>
<dbReference type="InterPro" id="IPR003593">
    <property type="entry name" value="AAA+_ATPase"/>
</dbReference>
<dbReference type="Gene3D" id="3.40.50.300">
    <property type="entry name" value="P-loop containing nucleotide triphosphate hydrolases"/>
    <property type="match status" value="1"/>
</dbReference>
<dbReference type="RefSeq" id="WP_330957983.1">
    <property type="nucleotide sequence ID" value="NZ_JAZGJQ010000003.1"/>
</dbReference>
<comment type="caution">
    <text evidence="2">The sequence shown here is derived from an EMBL/GenBank/DDBJ whole genome shotgun (WGS) entry which is preliminary data.</text>
</comment>
<evidence type="ECO:0000259" key="1">
    <source>
        <dbReference type="SMART" id="SM00382"/>
    </source>
</evidence>
<keyword evidence="2" id="KW-0547">Nucleotide-binding</keyword>
<reference evidence="2 3" key="1">
    <citation type="submission" date="2024-01" db="EMBL/GenBank/DDBJ databases">
        <title>Description of Olsenella sp. nov., isolated from pig feces.</title>
        <authorList>
            <person name="Chang Y.-H."/>
        </authorList>
    </citation>
    <scope>NUCLEOTIDE SEQUENCE [LARGE SCALE GENOMIC DNA]</scope>
    <source>
        <strain evidence="2 3">YH-ols2223</strain>
    </source>
</reference>
<dbReference type="PANTHER" id="PTHR42935">
    <property type="entry name" value="SLR0930 PROTEIN"/>
    <property type="match status" value="1"/>
</dbReference>
<dbReference type="CDD" id="cd00009">
    <property type="entry name" value="AAA"/>
    <property type="match status" value="1"/>
</dbReference>
<name>A0ABU7R9E3_9ACTN</name>
<evidence type="ECO:0000313" key="3">
    <source>
        <dbReference type="Proteomes" id="UP001332931"/>
    </source>
</evidence>